<feature type="region of interest" description="Disordered" evidence="2">
    <location>
        <begin position="1"/>
        <end position="26"/>
    </location>
</feature>
<accession>A0A430G6Z6</accession>
<organism evidence="4 5">
    <name type="scientific">Sphingomonas koreensis</name>
    <dbReference type="NCBI Taxonomy" id="93064"/>
    <lineage>
        <taxon>Bacteria</taxon>
        <taxon>Pseudomonadati</taxon>
        <taxon>Pseudomonadota</taxon>
        <taxon>Alphaproteobacteria</taxon>
        <taxon>Sphingomonadales</taxon>
        <taxon>Sphingomonadaceae</taxon>
        <taxon>Sphingomonas</taxon>
    </lineage>
</organism>
<dbReference type="Pfam" id="PF04453">
    <property type="entry name" value="LptD"/>
    <property type="match status" value="1"/>
</dbReference>
<protein>
    <recommendedName>
        <fullName evidence="1">LPS-assembly protein LptD</fullName>
    </recommendedName>
</protein>
<dbReference type="AlphaFoldDB" id="A0A430G6Z6"/>
<gene>
    <name evidence="1" type="primary">lptD</name>
    <name evidence="4" type="ORF">DAH66_04135</name>
</gene>
<dbReference type="InterPro" id="IPR007543">
    <property type="entry name" value="LptD_C"/>
</dbReference>
<sequence length="810" mass="89456">MSDDAWRQIRPAAARSPVEGQLRSDPGLVQRLRSEAQGAIGLAGKRATGAGAGSALKGYGSDVTRKALLLAGILPIALCCVPAYAQDLQDRPVEPPPPSETALPTDPDQIQFSADLAEYDSDGDIVTISGDVRLFREGNRLRADKVVWNRKTGQVLASGNIAVTNPEGDTAYGDQIELTDSLKDGAIDNMLVVLEQGGRLAAERGTRDANGVISVDRAAYTPCAVVDSNNCPKEPSWKITAVRVVYDPARKRMRYKGARVSLFGFATLPLPVFSHSVGAGNASGLLAPAIRYDAVNGFEVALPYYFALGPNRDVTVTPHVFTDALPMLQGEYRQLTGNGAFRVTGYATYSRRSDDFVSPTPSVSSEYAFRGYIDAAGRFQLDPNWSVSGSMRIASDRTFLRRYDISSDDRLRNNIRIERIDRNSMLSINGWAVQTLRPTESQGLQPIALPEIDYRLRFGQGLLEGGRFELQLNSLAIGRASGQDTQRAFASLRYDLRKLTAWGQEITLTAYGRGDLYNTDEIAATSQVSYRGLEGFRGRAIGAIALDMKWPLIGEAFGGVQRITPRFQVVAAPRIENFDIPNEDARSVDLEDSNLFALNRFPGYDRFEDSTRFTFGLDYALYLPGLSIEANIGQSYRLDSRPTILPDGTGMTDRLSDIVGRTVVRYKDFLTFTHRYRLDKDNIAIRRNEIDATIGSRDTFATIGYLRLNRNVDFALEDLQDREEARVGARVKVTRFWSVFGSAVIDLTNAEEDPASLADGFEPVRHRLGIEYEDDCLRLGVTWKRDYQTTGDARRGSSYLLTLALKNLGR</sequence>
<dbReference type="InterPro" id="IPR020889">
    <property type="entry name" value="LipoPS_assembly_LptD"/>
</dbReference>
<name>A0A430G6Z6_9SPHN</name>
<proteinExistence type="inferred from homology"/>
<comment type="caution">
    <text evidence="4">The sequence shown here is derived from an EMBL/GenBank/DDBJ whole genome shotgun (WGS) entry which is preliminary data.</text>
</comment>
<dbReference type="InterPro" id="IPR050218">
    <property type="entry name" value="LptD"/>
</dbReference>
<dbReference type="Gene3D" id="2.60.450.10">
    <property type="entry name" value="Lipopolysaccharide (LPS) transport protein A like domain"/>
    <property type="match status" value="1"/>
</dbReference>
<evidence type="ECO:0000256" key="1">
    <source>
        <dbReference type="HAMAP-Rule" id="MF_01411"/>
    </source>
</evidence>
<evidence type="ECO:0000313" key="5">
    <source>
        <dbReference type="Proteomes" id="UP000287746"/>
    </source>
</evidence>
<dbReference type="PANTHER" id="PTHR30189:SF1">
    <property type="entry name" value="LPS-ASSEMBLY PROTEIN LPTD"/>
    <property type="match status" value="1"/>
</dbReference>
<dbReference type="Proteomes" id="UP000287746">
    <property type="component" value="Unassembled WGS sequence"/>
</dbReference>
<comment type="function">
    <text evidence="1">Involved in the assembly of lipopolysaccharide (LPS) at the surface of the outer membrane.</text>
</comment>
<evidence type="ECO:0000256" key="2">
    <source>
        <dbReference type="SAM" id="MobiDB-lite"/>
    </source>
</evidence>
<dbReference type="GO" id="GO:0015920">
    <property type="term" value="P:lipopolysaccharide transport"/>
    <property type="evidence" value="ECO:0007669"/>
    <property type="project" value="InterPro"/>
</dbReference>
<keyword evidence="1" id="KW-0998">Cell outer membrane</keyword>
<comment type="subunit">
    <text evidence="1">Component of the lipopolysaccharide transport and assembly complex.</text>
</comment>
<dbReference type="HAMAP" id="MF_01411">
    <property type="entry name" value="LPS_assembly_LptD"/>
    <property type="match status" value="1"/>
</dbReference>
<dbReference type="GO" id="GO:1990351">
    <property type="term" value="C:transporter complex"/>
    <property type="evidence" value="ECO:0007669"/>
    <property type="project" value="TreeGrafter"/>
</dbReference>
<dbReference type="EMBL" id="QQYZ01000003">
    <property type="protein sequence ID" value="RSY88653.1"/>
    <property type="molecule type" value="Genomic_DNA"/>
</dbReference>
<keyword evidence="1" id="KW-0472">Membrane</keyword>
<dbReference type="GO" id="GO:0009279">
    <property type="term" value="C:cell outer membrane"/>
    <property type="evidence" value="ECO:0007669"/>
    <property type="project" value="UniProtKB-SubCell"/>
</dbReference>
<comment type="similarity">
    <text evidence="1">Belongs to the LptD family.</text>
</comment>
<reference evidence="4 5" key="1">
    <citation type="submission" date="2018-07" db="EMBL/GenBank/DDBJ databases">
        <title>Genomic and Epidemiologic Investigation of an Indolent Hospital Outbreak.</title>
        <authorList>
            <person name="Johnson R.C."/>
            <person name="Deming C."/>
            <person name="Conlan S."/>
            <person name="Zellmer C.J."/>
            <person name="Michelin A.V."/>
            <person name="Lee-Lin S."/>
            <person name="Thomas P.J."/>
            <person name="Park M."/>
            <person name="Weingarten R.A."/>
            <person name="Less J."/>
            <person name="Dekker J.P."/>
            <person name="Frank K.M."/>
            <person name="Musser K.A."/>
            <person name="Mcquiston J.R."/>
            <person name="Henderson D.K."/>
            <person name="Lau A.F."/>
            <person name="Palmore T.N."/>
            <person name="Segre J.A."/>
        </authorList>
    </citation>
    <scope>NUCLEOTIDE SEQUENCE [LARGE SCALE GENOMIC DNA]</scope>
    <source>
        <strain evidence="4 5">SK-CDC1_0717</strain>
    </source>
</reference>
<comment type="caution">
    <text evidence="1">Lacks conserved residue(s) required for the propagation of feature annotation.</text>
</comment>
<dbReference type="GO" id="GO:0043165">
    <property type="term" value="P:Gram-negative-bacterium-type cell outer membrane assembly"/>
    <property type="evidence" value="ECO:0007669"/>
    <property type="project" value="UniProtKB-UniRule"/>
</dbReference>
<evidence type="ECO:0000259" key="3">
    <source>
        <dbReference type="Pfam" id="PF04453"/>
    </source>
</evidence>
<comment type="subcellular location">
    <subcellularLocation>
        <location evidence="1">Cell outer membrane</location>
    </subcellularLocation>
</comment>
<dbReference type="PANTHER" id="PTHR30189">
    <property type="entry name" value="LPS-ASSEMBLY PROTEIN"/>
    <property type="match status" value="1"/>
</dbReference>
<feature type="domain" description="LptD C-terminal" evidence="3">
    <location>
        <begin position="369"/>
        <end position="737"/>
    </location>
</feature>
<evidence type="ECO:0000313" key="4">
    <source>
        <dbReference type="EMBL" id="RSY88653.1"/>
    </source>
</evidence>
<keyword evidence="1" id="KW-0732">Signal</keyword>